<organism evidence="1">
    <name type="scientific">Rhizophora mucronata</name>
    <name type="common">Asiatic mangrove</name>
    <dbReference type="NCBI Taxonomy" id="61149"/>
    <lineage>
        <taxon>Eukaryota</taxon>
        <taxon>Viridiplantae</taxon>
        <taxon>Streptophyta</taxon>
        <taxon>Embryophyta</taxon>
        <taxon>Tracheophyta</taxon>
        <taxon>Spermatophyta</taxon>
        <taxon>Magnoliopsida</taxon>
        <taxon>eudicotyledons</taxon>
        <taxon>Gunneridae</taxon>
        <taxon>Pentapetalae</taxon>
        <taxon>rosids</taxon>
        <taxon>fabids</taxon>
        <taxon>Malpighiales</taxon>
        <taxon>Rhizophoraceae</taxon>
        <taxon>Rhizophora</taxon>
    </lineage>
</organism>
<protein>
    <submittedName>
        <fullName evidence="1">Uncharacterized protein</fullName>
    </submittedName>
</protein>
<dbReference type="EMBL" id="GGEC01030392">
    <property type="protein sequence ID" value="MBX10876.1"/>
    <property type="molecule type" value="Transcribed_RNA"/>
</dbReference>
<reference evidence="1" key="1">
    <citation type="submission" date="2018-02" db="EMBL/GenBank/DDBJ databases">
        <title>Rhizophora mucronata_Transcriptome.</title>
        <authorList>
            <person name="Meera S.P."/>
            <person name="Sreeshan A."/>
            <person name="Augustine A."/>
        </authorList>
    </citation>
    <scope>NUCLEOTIDE SEQUENCE</scope>
    <source>
        <tissue evidence="1">Leaf</tissue>
    </source>
</reference>
<proteinExistence type="predicted"/>
<name>A0A2P2KYU5_RHIMU</name>
<sequence>MEGAIIVFFPEELKNYMVPNSGM</sequence>
<accession>A0A2P2KYU5</accession>
<evidence type="ECO:0000313" key="1">
    <source>
        <dbReference type="EMBL" id="MBX10876.1"/>
    </source>
</evidence>
<dbReference type="AlphaFoldDB" id="A0A2P2KYU5"/>